<comment type="caution">
    <text evidence="1">The sequence shown here is derived from an EMBL/GenBank/DDBJ whole genome shotgun (WGS) entry which is preliminary data.</text>
</comment>
<sequence>MDDGEKSASERWLYENAPGFKNLPDRDRRAIFDFSFLWSLFEAQVMDNFAQARTIEERVNGWGNEEVIYPEVYEEALAYFRNRYCMNGELTYHFEYLRLRPSDSPELVANVIKGRNDEPRDSMLCVLMIVWRLKNNLFHGAKWAYQIRDQLDNFTHANAVLMKILERYGRA</sequence>
<evidence type="ECO:0000313" key="1">
    <source>
        <dbReference type="EMBL" id="RMU38455.1"/>
    </source>
</evidence>
<organism evidence="1 2">
    <name type="scientific">Pseudomonas avellanae</name>
    <dbReference type="NCBI Taxonomy" id="46257"/>
    <lineage>
        <taxon>Bacteria</taxon>
        <taxon>Pseudomonadati</taxon>
        <taxon>Pseudomonadota</taxon>
        <taxon>Gammaproteobacteria</taxon>
        <taxon>Pseudomonadales</taxon>
        <taxon>Pseudomonadaceae</taxon>
        <taxon>Pseudomonas</taxon>
    </lineage>
</organism>
<protein>
    <submittedName>
        <fullName evidence="1">Uncharacterized protein</fullName>
    </submittedName>
</protein>
<accession>A0A3M5TXU6</accession>
<dbReference type="EMBL" id="RBTX01000161">
    <property type="protein sequence ID" value="RMU38455.1"/>
    <property type="molecule type" value="Genomic_DNA"/>
</dbReference>
<dbReference type="AlphaFoldDB" id="A0A3M5TXU6"/>
<gene>
    <name evidence="1" type="ORF">ALP32_103299</name>
</gene>
<name>A0A3M5TXU6_9PSED</name>
<dbReference type="RefSeq" id="WP_005622298.1">
    <property type="nucleotide sequence ID" value="NZ_BMNO01000097.1"/>
</dbReference>
<reference evidence="1 2" key="1">
    <citation type="submission" date="2018-08" db="EMBL/GenBank/DDBJ databases">
        <title>Recombination of ecologically and evolutionarily significant loci maintains genetic cohesion in the Pseudomonas syringae species complex.</title>
        <authorList>
            <person name="Dillon M."/>
            <person name="Thakur S."/>
            <person name="Almeida R.N.D."/>
            <person name="Weir B.S."/>
            <person name="Guttman D.S."/>
        </authorList>
    </citation>
    <scope>NUCLEOTIDE SEQUENCE [LARGE SCALE GENOMIC DNA]</scope>
    <source>
        <strain evidence="1 2">ICMP 9749</strain>
    </source>
</reference>
<dbReference type="Proteomes" id="UP000281514">
    <property type="component" value="Unassembled WGS sequence"/>
</dbReference>
<proteinExistence type="predicted"/>
<evidence type="ECO:0000313" key="2">
    <source>
        <dbReference type="Proteomes" id="UP000281514"/>
    </source>
</evidence>